<protein>
    <submittedName>
        <fullName evidence="1">Uncharacterized protein</fullName>
    </submittedName>
</protein>
<proteinExistence type="predicted"/>
<dbReference type="EMBL" id="CCND01000010">
    <property type="protein sequence ID" value="CDX53610.1"/>
    <property type="molecule type" value="Genomic_DNA"/>
</dbReference>
<evidence type="ECO:0000313" key="1">
    <source>
        <dbReference type="EMBL" id="CDX53610.1"/>
    </source>
</evidence>
<evidence type="ECO:0000313" key="2">
    <source>
        <dbReference type="Proteomes" id="UP000182888"/>
    </source>
</evidence>
<name>A0A0K2VU85_MESPL</name>
<dbReference type="Proteomes" id="UP000182888">
    <property type="component" value="Unassembled WGS sequence"/>
</dbReference>
<sequence>MKDPSRLRPVPKGQGMFTTLAMAAERLRASLDTVNVIGGILVGRGDNPITGNALHPACGEARANIAKVAEHVLESTRPSSKSWTASSAPGPIDCALLRVRPPIPMRSSAATAAPAGS</sequence>
<gene>
    <name evidence="1" type="ORF">MPL1032_180066</name>
</gene>
<organism evidence="1 2">
    <name type="scientific">Mesorhizobium plurifarium</name>
    <dbReference type="NCBI Taxonomy" id="69974"/>
    <lineage>
        <taxon>Bacteria</taxon>
        <taxon>Pseudomonadati</taxon>
        <taxon>Pseudomonadota</taxon>
        <taxon>Alphaproteobacteria</taxon>
        <taxon>Hyphomicrobiales</taxon>
        <taxon>Phyllobacteriaceae</taxon>
        <taxon>Mesorhizobium</taxon>
    </lineage>
</organism>
<dbReference type="AlphaFoldDB" id="A0A0K2VU85"/>
<accession>A0A0K2VU85</accession>
<reference evidence="2" key="1">
    <citation type="submission" date="2014-08" db="EMBL/GenBank/DDBJ databases">
        <authorList>
            <person name="Edwards T."/>
        </authorList>
    </citation>
    <scope>NUCLEOTIDE SEQUENCE [LARGE SCALE GENOMIC DNA]</scope>
</reference>